<organism evidence="2 3">
    <name type="scientific">Striga hermonthica</name>
    <name type="common">Purple witchweed</name>
    <name type="synonym">Buchnera hermonthica</name>
    <dbReference type="NCBI Taxonomy" id="68872"/>
    <lineage>
        <taxon>Eukaryota</taxon>
        <taxon>Viridiplantae</taxon>
        <taxon>Streptophyta</taxon>
        <taxon>Embryophyta</taxon>
        <taxon>Tracheophyta</taxon>
        <taxon>Spermatophyta</taxon>
        <taxon>Magnoliopsida</taxon>
        <taxon>eudicotyledons</taxon>
        <taxon>Gunneridae</taxon>
        <taxon>Pentapetalae</taxon>
        <taxon>asterids</taxon>
        <taxon>lamiids</taxon>
        <taxon>Lamiales</taxon>
        <taxon>Orobanchaceae</taxon>
        <taxon>Buchnereae</taxon>
        <taxon>Striga</taxon>
    </lineage>
</organism>
<dbReference type="Proteomes" id="UP001153555">
    <property type="component" value="Unassembled WGS sequence"/>
</dbReference>
<evidence type="ECO:0000313" key="2">
    <source>
        <dbReference type="EMBL" id="CAA0808520.1"/>
    </source>
</evidence>
<evidence type="ECO:0000313" key="3">
    <source>
        <dbReference type="Proteomes" id="UP001153555"/>
    </source>
</evidence>
<evidence type="ECO:0000259" key="1">
    <source>
        <dbReference type="PROSITE" id="PS50181"/>
    </source>
</evidence>
<dbReference type="SUPFAM" id="SSF81383">
    <property type="entry name" value="F-box domain"/>
    <property type="match status" value="1"/>
</dbReference>
<name>A0A9N7MMU3_STRHE</name>
<dbReference type="CDD" id="cd22160">
    <property type="entry name" value="F-box_AtFBL13-like"/>
    <property type="match status" value="1"/>
</dbReference>
<dbReference type="InterPro" id="IPR036047">
    <property type="entry name" value="F-box-like_dom_sf"/>
</dbReference>
<proteinExistence type="predicted"/>
<dbReference type="InterPro" id="IPR001810">
    <property type="entry name" value="F-box_dom"/>
</dbReference>
<dbReference type="InterPro" id="IPR032675">
    <property type="entry name" value="LRR_dom_sf"/>
</dbReference>
<dbReference type="Pfam" id="PF24758">
    <property type="entry name" value="LRR_At5g56370"/>
    <property type="match status" value="2"/>
</dbReference>
<dbReference type="PROSITE" id="PS50181">
    <property type="entry name" value="FBOX"/>
    <property type="match status" value="1"/>
</dbReference>
<dbReference type="OrthoDB" id="896987at2759"/>
<dbReference type="PANTHER" id="PTHR31900:SF34">
    <property type="entry name" value="EMB|CAB62440.1-RELATED"/>
    <property type="match status" value="1"/>
</dbReference>
<dbReference type="EMBL" id="CACSLK010003174">
    <property type="protein sequence ID" value="CAA0808520.1"/>
    <property type="molecule type" value="Genomic_DNA"/>
</dbReference>
<accession>A0A9N7MMU3</accession>
<dbReference type="Gene3D" id="1.20.1280.50">
    <property type="match status" value="1"/>
</dbReference>
<sequence>MEETRQEPSGKCPKLSDGEQNMASVDRLSSLPDEVICHILSFLPTKRSVATSILGKRWRFLWANVPSLHFSFTKVETQASDIINSVISQHKAKKMDTLTLCNLKCNEYQLDTWIKIAIERGIRNLCLESLDTFPRSLLNCKTMVDLKLAGSFISRVPLSAMDNVSLPSLKKFHVSNVVCENDDALPRFLSGCPSLEELIMKFTFVGKDDYVGCINISSPTIKMLQLSPRVYDRIVEYRMIMNAPTLRYLQVDDYDLECITIPITMISLVEADICLDHCGFSNYKTICNSKVVKFLHSLSYVKCLKISGREFEEFVRRGLACSNVKFDNLTKLELRLNFKWSFLVKFLEVADNLEVLTIYFEKGYLCPEPEQVPKCLLSCLRTITIKSMWFKEHEFDMLSVATSVLGKKWRFLWPHVPSLHFDFTKEGKKASDVINTVILQHKAKRMDTLTFDSLNCKYQYQLETIITTAIDRSIRNLYLQLEFDNFPRSLFNCKTIVDLKLVVACPRRVSLSAMDNVSLPSLKKFHVFRVVCENDDALPHFLSGCPSLEELIMEFAFCEKDDYVGCINISSPTIKMLQLSPWVFQGTVEYRMIINSPALRYLQVYEYNLEYITIAIPMISLVEADINLQYYCFSKHKTNYNSTVVKFLHSLSYVKCLKLSGWEFVEVCFHSSIS</sequence>
<dbReference type="AlphaFoldDB" id="A0A9N7MMU3"/>
<dbReference type="SUPFAM" id="SSF52047">
    <property type="entry name" value="RNI-like"/>
    <property type="match status" value="2"/>
</dbReference>
<dbReference type="InterPro" id="IPR055411">
    <property type="entry name" value="LRR_FXL15/At3g58940/PEG3-like"/>
</dbReference>
<protein>
    <recommendedName>
        <fullName evidence="1">F-box domain-containing protein</fullName>
    </recommendedName>
</protein>
<dbReference type="Pfam" id="PF00646">
    <property type="entry name" value="F-box"/>
    <property type="match status" value="1"/>
</dbReference>
<feature type="domain" description="F-box" evidence="1">
    <location>
        <begin position="25"/>
        <end position="75"/>
    </location>
</feature>
<comment type="caution">
    <text evidence="2">The sequence shown here is derived from an EMBL/GenBank/DDBJ whole genome shotgun (WGS) entry which is preliminary data.</text>
</comment>
<reference evidence="2" key="1">
    <citation type="submission" date="2019-12" db="EMBL/GenBank/DDBJ databases">
        <authorList>
            <person name="Scholes J."/>
        </authorList>
    </citation>
    <scope>NUCLEOTIDE SEQUENCE</scope>
</reference>
<dbReference type="PANTHER" id="PTHR31900">
    <property type="entry name" value="F-BOX/RNI SUPERFAMILY PROTEIN-RELATED"/>
    <property type="match status" value="1"/>
</dbReference>
<dbReference type="InterPro" id="IPR053781">
    <property type="entry name" value="F-box_AtFBL13-like"/>
</dbReference>
<keyword evidence="3" id="KW-1185">Reference proteome</keyword>
<gene>
    <name evidence="2" type="ORF">SHERM_10755</name>
</gene>
<dbReference type="InterPro" id="IPR050232">
    <property type="entry name" value="FBL13/AtMIF1-like"/>
</dbReference>
<dbReference type="Gene3D" id="3.80.10.10">
    <property type="entry name" value="Ribonuclease Inhibitor"/>
    <property type="match status" value="1"/>
</dbReference>